<gene>
    <name evidence="2" type="ORF">C8R26_11854</name>
</gene>
<feature type="domain" description="Ribbon-helix-helix protein CopG" evidence="1">
    <location>
        <begin position="5"/>
        <end position="44"/>
    </location>
</feature>
<dbReference type="RefSeq" id="WP_107803790.1">
    <property type="nucleotide sequence ID" value="NZ_QAOI01000018.1"/>
</dbReference>
<dbReference type="CDD" id="cd22233">
    <property type="entry name" value="RHH_CopAso-like"/>
    <property type="match status" value="1"/>
</dbReference>
<dbReference type="InterPro" id="IPR052991">
    <property type="entry name" value="Non-func_TypeII_TA_Antitoxin"/>
</dbReference>
<dbReference type="InterPro" id="IPR010985">
    <property type="entry name" value="Ribbon_hlx_hlx"/>
</dbReference>
<dbReference type="Pfam" id="PF01402">
    <property type="entry name" value="RHH_1"/>
    <property type="match status" value="1"/>
</dbReference>
<proteinExistence type="predicted"/>
<dbReference type="AlphaFoldDB" id="A0A2T5HY47"/>
<reference evidence="2 3" key="1">
    <citation type="submission" date="2018-04" db="EMBL/GenBank/DDBJ databases">
        <title>Active sludge and wastewater microbial communities from Klosterneuburg, Austria.</title>
        <authorList>
            <person name="Wagner M."/>
        </authorList>
    </citation>
    <scope>NUCLEOTIDE SEQUENCE [LARGE SCALE GENOMIC DNA]</scope>
    <source>
        <strain evidence="2 3">Nm49</strain>
    </source>
</reference>
<organism evidence="2 3">
    <name type="scientific">Nitrosomonas oligotropha</name>
    <dbReference type="NCBI Taxonomy" id="42354"/>
    <lineage>
        <taxon>Bacteria</taxon>
        <taxon>Pseudomonadati</taxon>
        <taxon>Pseudomonadota</taxon>
        <taxon>Betaproteobacteria</taxon>
        <taxon>Nitrosomonadales</taxon>
        <taxon>Nitrosomonadaceae</taxon>
        <taxon>Nitrosomonas</taxon>
    </lineage>
</organism>
<evidence type="ECO:0000313" key="2">
    <source>
        <dbReference type="EMBL" id="PTQ76398.1"/>
    </source>
</evidence>
<dbReference type="Proteomes" id="UP000244128">
    <property type="component" value="Unassembled WGS sequence"/>
</dbReference>
<dbReference type="PANTHER" id="PTHR40688">
    <property type="match status" value="1"/>
</dbReference>
<evidence type="ECO:0000259" key="1">
    <source>
        <dbReference type="Pfam" id="PF01402"/>
    </source>
</evidence>
<sequence length="81" mass="9347">MNTRAITAHIPNELAEQLDKISARIDRPKGWVVKQALTTWVELEEKRHQLTMESLTDVEANRIVEHESIKIWAANLDKTVD</sequence>
<name>A0A2T5HY47_9PROT</name>
<dbReference type="GO" id="GO:0006355">
    <property type="term" value="P:regulation of DNA-templated transcription"/>
    <property type="evidence" value="ECO:0007669"/>
    <property type="project" value="InterPro"/>
</dbReference>
<protein>
    <submittedName>
        <fullName evidence="2">Putative transcriptional regulator</fullName>
    </submittedName>
</protein>
<comment type="caution">
    <text evidence="2">The sequence shown here is derived from an EMBL/GenBank/DDBJ whole genome shotgun (WGS) entry which is preliminary data.</text>
</comment>
<dbReference type="EMBL" id="QAOI01000018">
    <property type="protein sequence ID" value="PTQ76398.1"/>
    <property type="molecule type" value="Genomic_DNA"/>
</dbReference>
<evidence type="ECO:0000313" key="3">
    <source>
        <dbReference type="Proteomes" id="UP000244128"/>
    </source>
</evidence>
<dbReference type="SUPFAM" id="SSF47598">
    <property type="entry name" value="Ribbon-helix-helix"/>
    <property type="match status" value="1"/>
</dbReference>
<dbReference type="InterPro" id="IPR013321">
    <property type="entry name" value="Arc_rbn_hlx_hlx"/>
</dbReference>
<dbReference type="PANTHER" id="PTHR40688:SF2">
    <property type="entry name" value="RIBBON-HELIX-HELIX PROTEIN COPG DOMAIN-CONTAINING PROTEIN"/>
    <property type="match status" value="1"/>
</dbReference>
<dbReference type="InterPro" id="IPR002145">
    <property type="entry name" value="CopG"/>
</dbReference>
<accession>A0A2T5HY47</accession>
<dbReference type="Gene3D" id="1.10.1220.10">
    <property type="entry name" value="Met repressor-like"/>
    <property type="match status" value="1"/>
</dbReference>